<feature type="transmembrane region" description="Helical" evidence="13">
    <location>
        <begin position="67"/>
        <end position="85"/>
    </location>
</feature>
<feature type="domain" description="PLD phosphodiesterase" evidence="14">
    <location>
        <begin position="242"/>
        <end position="269"/>
    </location>
</feature>
<keyword evidence="6" id="KW-0677">Repeat</keyword>
<organism evidence="15 16">
    <name type="scientific">Stecheria intestinalis</name>
    <dbReference type="NCBI Taxonomy" id="2606630"/>
    <lineage>
        <taxon>Bacteria</taxon>
        <taxon>Bacillati</taxon>
        <taxon>Bacillota</taxon>
        <taxon>Erysipelotrichia</taxon>
        <taxon>Erysipelotrichales</taxon>
        <taxon>Erysipelotrichaceae</taxon>
        <taxon>Stecheria</taxon>
    </lineage>
</organism>
<dbReference type="SUPFAM" id="SSF56024">
    <property type="entry name" value="Phospholipase D/nuclease"/>
    <property type="match status" value="2"/>
</dbReference>
<dbReference type="NCBIfam" id="TIGR04265">
    <property type="entry name" value="bac_cardiolipin"/>
    <property type="match status" value="1"/>
</dbReference>
<keyword evidence="16" id="KW-1185">Reference proteome</keyword>
<proteinExistence type="predicted"/>
<reference evidence="15 16" key="1">
    <citation type="submission" date="2019-08" db="EMBL/GenBank/DDBJ databases">
        <title>In-depth cultivation of the pig gut microbiome towards novel bacterial diversity and tailored functional studies.</title>
        <authorList>
            <person name="Wylensek D."/>
            <person name="Hitch T.C.A."/>
            <person name="Clavel T."/>
        </authorList>
    </citation>
    <scope>NUCLEOTIDE SEQUENCE [LARGE SCALE GENOMIC DNA]</scope>
    <source>
        <strain evidence="15 16">Oil+RF-744-GAM-WT-6</strain>
    </source>
</reference>
<evidence type="ECO:0000256" key="10">
    <source>
        <dbReference type="ARBA" id="ARBA00023209"/>
    </source>
</evidence>
<dbReference type="PANTHER" id="PTHR21248:SF22">
    <property type="entry name" value="PHOSPHOLIPASE D"/>
    <property type="match status" value="1"/>
</dbReference>
<dbReference type="InterPro" id="IPR027379">
    <property type="entry name" value="CLS_N"/>
</dbReference>
<evidence type="ECO:0000256" key="4">
    <source>
        <dbReference type="ARBA" id="ARBA00022679"/>
    </source>
</evidence>
<evidence type="ECO:0000256" key="6">
    <source>
        <dbReference type="ARBA" id="ARBA00022737"/>
    </source>
</evidence>
<evidence type="ECO:0000256" key="2">
    <source>
        <dbReference type="ARBA" id="ARBA00022475"/>
    </source>
</evidence>
<evidence type="ECO:0000256" key="13">
    <source>
        <dbReference type="SAM" id="Phobius"/>
    </source>
</evidence>
<evidence type="ECO:0000256" key="5">
    <source>
        <dbReference type="ARBA" id="ARBA00022692"/>
    </source>
</evidence>
<evidence type="ECO:0000256" key="8">
    <source>
        <dbReference type="ARBA" id="ARBA00023098"/>
    </source>
</evidence>
<evidence type="ECO:0000256" key="3">
    <source>
        <dbReference type="ARBA" id="ARBA00022516"/>
    </source>
</evidence>
<dbReference type="Pfam" id="PF13091">
    <property type="entry name" value="PLDc_2"/>
    <property type="match status" value="2"/>
</dbReference>
<evidence type="ECO:0000256" key="1">
    <source>
        <dbReference type="ARBA" id="ARBA00004651"/>
    </source>
</evidence>
<evidence type="ECO:0000256" key="9">
    <source>
        <dbReference type="ARBA" id="ARBA00023136"/>
    </source>
</evidence>
<keyword evidence="7 13" id="KW-1133">Transmembrane helix</keyword>
<dbReference type="GO" id="GO:0005886">
    <property type="term" value="C:plasma membrane"/>
    <property type="evidence" value="ECO:0007669"/>
    <property type="project" value="UniProtKB-SubCell"/>
</dbReference>
<keyword evidence="4" id="KW-0808">Transferase</keyword>
<comment type="subcellular location">
    <subcellularLocation>
        <location evidence="1">Cell membrane</location>
        <topology evidence="1">Multi-pass membrane protein</topology>
    </subcellularLocation>
</comment>
<keyword evidence="8" id="KW-0443">Lipid metabolism</keyword>
<keyword evidence="11" id="KW-1208">Phospholipid metabolism</keyword>
<dbReference type="SMART" id="SM00155">
    <property type="entry name" value="PLDc"/>
    <property type="match status" value="2"/>
</dbReference>
<dbReference type="GO" id="GO:0032049">
    <property type="term" value="P:cardiolipin biosynthetic process"/>
    <property type="evidence" value="ECO:0007669"/>
    <property type="project" value="UniProtKB-UniRule"/>
</dbReference>
<dbReference type="InterPro" id="IPR025202">
    <property type="entry name" value="PLD-like_dom"/>
</dbReference>
<dbReference type="CDD" id="cd09154">
    <property type="entry name" value="PLDc_SMU_988_like_1"/>
    <property type="match status" value="1"/>
</dbReference>
<accession>A0A7X2NS48</accession>
<comment type="caution">
    <text evidence="15">The sequence shown here is derived from an EMBL/GenBank/DDBJ whole genome shotgun (WGS) entry which is preliminary data.</text>
</comment>
<dbReference type="RefSeq" id="WP_154504042.1">
    <property type="nucleotide sequence ID" value="NZ_VUMN01000009.1"/>
</dbReference>
<protein>
    <recommendedName>
        <fullName evidence="12">Cardiolipin synthase</fullName>
        <ecNumber evidence="12">2.7.8.-</ecNumber>
    </recommendedName>
</protein>
<dbReference type="CDD" id="cd09160">
    <property type="entry name" value="PLDc_SMU_988_like_2"/>
    <property type="match status" value="1"/>
</dbReference>
<dbReference type="EMBL" id="VUMN01000009">
    <property type="protein sequence ID" value="MSS58321.1"/>
    <property type="molecule type" value="Genomic_DNA"/>
</dbReference>
<dbReference type="InterPro" id="IPR022924">
    <property type="entry name" value="Cardiolipin_synthase"/>
</dbReference>
<dbReference type="AlphaFoldDB" id="A0A7X2NS48"/>
<keyword evidence="5 13" id="KW-0812">Transmembrane</keyword>
<evidence type="ECO:0000313" key="15">
    <source>
        <dbReference type="EMBL" id="MSS58321.1"/>
    </source>
</evidence>
<keyword evidence="9 13" id="KW-0472">Membrane</keyword>
<dbReference type="GO" id="GO:0008808">
    <property type="term" value="F:cardiolipin synthase activity"/>
    <property type="evidence" value="ECO:0007669"/>
    <property type="project" value="UniProtKB-UniRule"/>
</dbReference>
<dbReference type="EC" id="2.7.8.-" evidence="12"/>
<name>A0A7X2NS48_9FIRM</name>
<feature type="domain" description="PLD phosphodiesterase" evidence="14">
    <location>
        <begin position="422"/>
        <end position="449"/>
    </location>
</feature>
<keyword evidence="2" id="KW-1003">Cell membrane</keyword>
<keyword evidence="10" id="KW-0594">Phospholipid biosynthesis</keyword>
<feature type="transmembrane region" description="Helical" evidence="13">
    <location>
        <begin position="12"/>
        <end position="29"/>
    </location>
</feature>
<gene>
    <name evidence="15" type="primary">cls</name>
    <name evidence="15" type="ORF">FYJ51_05325</name>
</gene>
<dbReference type="PROSITE" id="PS50035">
    <property type="entry name" value="PLD"/>
    <property type="match status" value="2"/>
</dbReference>
<evidence type="ECO:0000259" key="14">
    <source>
        <dbReference type="PROSITE" id="PS50035"/>
    </source>
</evidence>
<dbReference type="Proteomes" id="UP000461880">
    <property type="component" value="Unassembled WGS sequence"/>
</dbReference>
<keyword evidence="3" id="KW-0444">Lipid biosynthesis</keyword>
<evidence type="ECO:0000256" key="7">
    <source>
        <dbReference type="ARBA" id="ARBA00022989"/>
    </source>
</evidence>
<evidence type="ECO:0000256" key="12">
    <source>
        <dbReference type="NCBIfam" id="TIGR04265"/>
    </source>
</evidence>
<dbReference type="Pfam" id="PF13396">
    <property type="entry name" value="PLDc_N"/>
    <property type="match status" value="1"/>
</dbReference>
<dbReference type="InterPro" id="IPR001736">
    <property type="entry name" value="PLipase_D/transphosphatidylase"/>
</dbReference>
<dbReference type="Gene3D" id="3.30.870.10">
    <property type="entry name" value="Endonuclease Chain A"/>
    <property type="match status" value="2"/>
</dbReference>
<evidence type="ECO:0000256" key="11">
    <source>
        <dbReference type="ARBA" id="ARBA00023264"/>
    </source>
</evidence>
<dbReference type="PANTHER" id="PTHR21248">
    <property type="entry name" value="CARDIOLIPIN SYNTHASE"/>
    <property type="match status" value="1"/>
</dbReference>
<evidence type="ECO:0000313" key="16">
    <source>
        <dbReference type="Proteomes" id="UP000461880"/>
    </source>
</evidence>
<feature type="transmembrane region" description="Helical" evidence="13">
    <location>
        <begin position="35"/>
        <end position="55"/>
    </location>
</feature>
<sequence>MKKLLKILTSRLLVIIALIALQIALLFSWLWNTAIYYQVIPATEIFGVILAIYVINQEEDPSYKMSWCVLILVLPLFGCMLYLLVAGRKMPKKLSNGTTQASSRMKNLLEQDDRIMQGLKEKDPAVHNIFNYALRESRFPVYQDTDAVYFPSGEKWFPVFLEELKKAKHFIFLEYFIIDKGSMWDETLTVLKQKAAEGVEVKLIYDDFGCITLPLHYDRMLNEMGIETYRFNTLRPALLIQMNNRDHRKICVIDNQVGFTGGVNLADEYGNRIRRFGYWRDDAIMIRGEAVWSMAVMFLGMFSYLKKDTDTMDYARYHLPNEAFHGQKGYFQPFSDTPKDEANVGLCMHLNLVQNAEDYIDINTPYLILNDAMKTSLCLAAEKGVKVRILTPHIPDKKMVFAITRHNYTELIRRGIEIYEYTPGFNHTKSIVADDRMAVVGSVNTDYRSYYLHFEDGILIYDSPEVIQIRESFDEALKVSHQVTLEECRKTNLIVRMVRGVMNLMAPLF</sequence>